<feature type="domain" description="Minimal CRISPR polymerase" evidence="1">
    <location>
        <begin position="16"/>
        <end position="125"/>
    </location>
</feature>
<protein>
    <recommendedName>
        <fullName evidence="1">Minimal CRISPR polymerase domain-containing protein</fullName>
    </recommendedName>
</protein>
<evidence type="ECO:0000313" key="2">
    <source>
        <dbReference type="EMBL" id="BBH94955.1"/>
    </source>
</evidence>
<dbReference type="InterPro" id="IPR043502">
    <property type="entry name" value="DNA/RNA_pol_sf"/>
</dbReference>
<organism evidence="2">
    <name type="scientific">Thermogemmatispora argillosa</name>
    <dbReference type="NCBI Taxonomy" id="2045280"/>
    <lineage>
        <taxon>Bacteria</taxon>
        <taxon>Bacillati</taxon>
        <taxon>Chloroflexota</taxon>
        <taxon>Ktedonobacteria</taxon>
        <taxon>Thermogemmatisporales</taxon>
        <taxon>Thermogemmatisporaceae</taxon>
        <taxon>Thermogemmatispora</taxon>
    </lineage>
</organism>
<dbReference type="SUPFAM" id="SSF56672">
    <property type="entry name" value="DNA/RNA polymerases"/>
    <property type="match status" value="1"/>
</dbReference>
<gene>
    <name evidence="2" type="ORF">KTA_31540</name>
</gene>
<dbReference type="Gene3D" id="3.30.70.270">
    <property type="match status" value="1"/>
</dbReference>
<dbReference type="Pfam" id="PF18182">
    <property type="entry name" value="mCpol"/>
    <property type="match status" value="1"/>
</dbReference>
<dbReference type="InterPro" id="IPR040942">
    <property type="entry name" value="Minimal_Cpol"/>
</dbReference>
<reference evidence="2" key="1">
    <citation type="submission" date="2018-12" db="EMBL/GenBank/DDBJ databases">
        <title>Novel natural products biosynthetic potential of the class Ktedonobacteria.</title>
        <authorList>
            <person name="Zheng Y."/>
            <person name="Saitou A."/>
            <person name="Wang C.M."/>
            <person name="Toyoda A."/>
            <person name="Minakuchi Y."/>
            <person name="Sekiguchi Y."/>
            <person name="Ueda K."/>
            <person name="Takano H."/>
            <person name="Sakai Y."/>
            <person name="Yokota A."/>
            <person name="Yabe S."/>
        </authorList>
    </citation>
    <scope>NUCLEOTIDE SEQUENCE</scope>
    <source>
        <strain evidence="2">A3-2</strain>
    </source>
</reference>
<sequence length="134" mass="15104">MGVIEHRSGYQVERVYGIDGDKIGARLEALFIQNDLAEIRRFSQRVTEAMEEIKRLIKCNDGDIVFCSGDSILFLGNFEDEWCRWILQRFAELTGCTASMGVGESPQEAYLGLKLAKAVGGGALIYYRQWETCP</sequence>
<accession>A0A455T713</accession>
<dbReference type="InterPro" id="IPR043128">
    <property type="entry name" value="Rev_trsase/Diguanyl_cyclase"/>
</dbReference>
<evidence type="ECO:0000259" key="1">
    <source>
        <dbReference type="Pfam" id="PF18182"/>
    </source>
</evidence>
<dbReference type="EMBL" id="AP019377">
    <property type="protein sequence ID" value="BBH94955.1"/>
    <property type="molecule type" value="Genomic_DNA"/>
</dbReference>
<name>A0A455T713_9CHLR</name>
<dbReference type="AlphaFoldDB" id="A0A455T713"/>
<proteinExistence type="predicted"/>
<dbReference type="NCBIfam" id="NF033576">
    <property type="entry name" value="mCpol"/>
    <property type="match status" value="1"/>
</dbReference>